<dbReference type="GO" id="GO:0033260">
    <property type="term" value="P:nuclear DNA replication"/>
    <property type="evidence" value="ECO:0007669"/>
    <property type="project" value="TreeGrafter"/>
</dbReference>
<feature type="region of interest" description="Disordered" evidence="5">
    <location>
        <begin position="337"/>
        <end position="401"/>
    </location>
</feature>
<keyword evidence="2" id="KW-0217">Developmental protein</keyword>
<evidence type="ECO:0008006" key="8">
    <source>
        <dbReference type="Google" id="ProtNLM"/>
    </source>
</evidence>
<evidence type="ECO:0000256" key="4">
    <source>
        <dbReference type="ARBA" id="ARBA00025806"/>
    </source>
</evidence>
<dbReference type="GO" id="GO:0005634">
    <property type="term" value="C:nucleus"/>
    <property type="evidence" value="ECO:0007669"/>
    <property type="project" value="UniProtKB-SubCell"/>
</dbReference>
<dbReference type="PRINTS" id="PR02064">
    <property type="entry name" value="DONSON"/>
</dbReference>
<dbReference type="PANTHER" id="PTHR12972:SF0">
    <property type="entry name" value="PROTEIN DOWNSTREAM NEIGHBOR OF SON"/>
    <property type="match status" value="1"/>
</dbReference>
<evidence type="ECO:0000256" key="1">
    <source>
        <dbReference type="ARBA" id="ARBA00004123"/>
    </source>
</evidence>
<evidence type="ECO:0000256" key="2">
    <source>
        <dbReference type="ARBA" id="ARBA00022473"/>
    </source>
</evidence>
<evidence type="ECO:0000313" key="6">
    <source>
        <dbReference type="EnsemblMetazoa" id="AEPI003604-PA"/>
    </source>
</evidence>
<feature type="compositionally biased region" description="Basic and acidic residues" evidence="5">
    <location>
        <begin position="87"/>
        <end position="98"/>
    </location>
</feature>
<evidence type="ECO:0000256" key="3">
    <source>
        <dbReference type="ARBA" id="ARBA00023242"/>
    </source>
</evidence>
<sequence>MNSNTEGMLSNPSQWKRPEDILKMQRLKRKQRALQDRINNQSKGGGGGGGGPNPNLSSAGGGDDPLANRFEANPKRKNPFSRAVDPAAKRQKEAHTPSELENGEQTLFELLNKPQTAVVVPNLEAPTLKPAIDVRFLQQQQQQQQYHCPVEQSLPVEPEEELTKASKVAPIHWSIKSKMRIICQTPIPGTNLKTNQEASGLTSFVRCIDSKESSTGMDISPGARFYQATLYWQHPYLPWFTLFPRNSRNNNTQAPLVDESIRSVLAKEWIISFRNLFQLVRARQCPYFYLCANSFTVLFRAAGIGGRVETHALLTPSTRGMRAALKQEEIEFTMPLKKQGAAGTAQDPLNRSAESGIGNSSFSNSSEEQSQTGSNEETTNDRSLEGEQDDEDEDDDDMDGEKWLESMGVDAAEIRKISDVHSRKQQKRECGSDYSDQSLVLIEGPECQAFFNFLLNAKSTIAKVGRLAGIPPTLLAPVSFAGATLRTLQTRSSKIQMDGQQYYSTELQGVILPHILPYVTDLLCESKDSYSVTLATVPSTAALCAASQKLISDADKENDASALAGPVFGKENLSDCGLNKRIVENMCRATKDSVFDTERLLYSKEVGGFTWS</sequence>
<dbReference type="VEuPathDB" id="VectorBase:AEPI003604"/>
<feature type="region of interest" description="Disordered" evidence="5">
    <location>
        <begin position="1"/>
        <end position="101"/>
    </location>
</feature>
<dbReference type="EnsemblMetazoa" id="AEPI003604-RA">
    <property type="protein sequence ID" value="AEPI003604-PA"/>
    <property type="gene ID" value="AEPI003604"/>
</dbReference>
<accession>A0A182P9J9</accession>
<feature type="compositionally biased region" description="Gly residues" evidence="5">
    <location>
        <begin position="43"/>
        <end position="52"/>
    </location>
</feature>
<dbReference type="Proteomes" id="UP000075885">
    <property type="component" value="Unassembled WGS sequence"/>
</dbReference>
<feature type="compositionally biased region" description="Acidic residues" evidence="5">
    <location>
        <begin position="386"/>
        <end position="399"/>
    </location>
</feature>
<feature type="compositionally biased region" description="Polar residues" evidence="5">
    <location>
        <begin position="1"/>
        <end position="14"/>
    </location>
</feature>
<feature type="compositionally biased region" description="Low complexity" evidence="5">
    <location>
        <begin position="355"/>
        <end position="371"/>
    </location>
</feature>
<comment type="subcellular location">
    <subcellularLocation>
        <location evidence="1">Nucleus</location>
    </subcellularLocation>
</comment>
<dbReference type="STRING" id="199890.A0A182P9J9"/>
<evidence type="ECO:0000256" key="5">
    <source>
        <dbReference type="SAM" id="MobiDB-lite"/>
    </source>
</evidence>
<keyword evidence="3" id="KW-0539">Nucleus</keyword>
<dbReference type="PANTHER" id="PTHR12972">
    <property type="entry name" value="DOWNSTREAM NEIGHBOR OF SON"/>
    <property type="match status" value="1"/>
</dbReference>
<comment type="similarity">
    <text evidence="4">Belongs to the DONSON family.</text>
</comment>
<keyword evidence="7" id="KW-1185">Reference proteome</keyword>
<protein>
    <recommendedName>
        <fullName evidence="8">Protein downstream neighbor of son homolog</fullName>
    </recommendedName>
</protein>
<name>A0A182P9J9_9DIPT</name>
<organism evidence="6 7">
    <name type="scientific">Anopheles epiroticus</name>
    <dbReference type="NCBI Taxonomy" id="199890"/>
    <lineage>
        <taxon>Eukaryota</taxon>
        <taxon>Metazoa</taxon>
        <taxon>Ecdysozoa</taxon>
        <taxon>Arthropoda</taxon>
        <taxon>Hexapoda</taxon>
        <taxon>Insecta</taxon>
        <taxon>Pterygota</taxon>
        <taxon>Neoptera</taxon>
        <taxon>Endopterygota</taxon>
        <taxon>Diptera</taxon>
        <taxon>Nematocera</taxon>
        <taxon>Culicoidea</taxon>
        <taxon>Culicidae</taxon>
        <taxon>Anophelinae</taxon>
        <taxon>Anopheles</taxon>
    </lineage>
</organism>
<reference evidence="7" key="1">
    <citation type="submission" date="2013-03" db="EMBL/GenBank/DDBJ databases">
        <title>The Genome Sequence of Anopheles epiroticus epiroticus2.</title>
        <authorList>
            <consortium name="The Broad Institute Genomics Platform"/>
            <person name="Neafsey D.E."/>
            <person name="Howell P."/>
            <person name="Walker B."/>
            <person name="Young S.K."/>
            <person name="Zeng Q."/>
            <person name="Gargeya S."/>
            <person name="Fitzgerald M."/>
            <person name="Haas B."/>
            <person name="Abouelleil A."/>
            <person name="Allen A.W."/>
            <person name="Alvarado L."/>
            <person name="Arachchi H.M."/>
            <person name="Berlin A.M."/>
            <person name="Chapman S.B."/>
            <person name="Gainer-Dewar J."/>
            <person name="Goldberg J."/>
            <person name="Griggs A."/>
            <person name="Gujja S."/>
            <person name="Hansen M."/>
            <person name="Howarth C."/>
            <person name="Imamovic A."/>
            <person name="Ireland A."/>
            <person name="Larimer J."/>
            <person name="McCowan C."/>
            <person name="Murphy C."/>
            <person name="Pearson M."/>
            <person name="Poon T.W."/>
            <person name="Priest M."/>
            <person name="Roberts A."/>
            <person name="Saif S."/>
            <person name="Shea T."/>
            <person name="Sisk P."/>
            <person name="Sykes S."/>
            <person name="Wortman J."/>
            <person name="Nusbaum C."/>
            <person name="Birren B."/>
        </authorList>
    </citation>
    <scope>NUCLEOTIDE SEQUENCE [LARGE SCALE GENOMIC DNA]</scope>
    <source>
        <strain evidence="7">Epiroticus2</strain>
    </source>
</reference>
<reference evidence="6" key="2">
    <citation type="submission" date="2020-05" db="UniProtKB">
        <authorList>
            <consortium name="EnsemblMetazoa"/>
        </authorList>
    </citation>
    <scope>IDENTIFICATION</scope>
    <source>
        <strain evidence="6">Epiroticus2</strain>
    </source>
</reference>
<dbReference type="AlphaFoldDB" id="A0A182P9J9"/>
<proteinExistence type="inferred from homology"/>
<evidence type="ECO:0000313" key="7">
    <source>
        <dbReference type="Proteomes" id="UP000075885"/>
    </source>
</evidence>
<dbReference type="InterPro" id="IPR024861">
    <property type="entry name" value="Donson"/>
</dbReference>